<dbReference type="InterPro" id="IPR037867">
    <property type="entry name" value="Swd2/WDR82"/>
</dbReference>
<dbReference type="SMART" id="SM00320">
    <property type="entry name" value="WD40"/>
    <property type="match status" value="3"/>
</dbReference>
<evidence type="ECO:0000256" key="3">
    <source>
        <dbReference type="ARBA" id="ARBA00022574"/>
    </source>
</evidence>
<comment type="similarity">
    <text evidence="2">Belongs to the WD repeat SWD2 family.</text>
</comment>
<dbReference type="AlphaFoldDB" id="A0A2C6LIM2"/>
<gene>
    <name evidence="7" type="ORF">CSUI_000012</name>
</gene>
<feature type="region of interest" description="Disordered" evidence="6">
    <location>
        <begin position="67"/>
        <end position="108"/>
    </location>
</feature>
<comment type="caution">
    <text evidence="7">The sequence shown here is derived from an EMBL/GenBank/DDBJ whole genome shotgun (WGS) entry which is preliminary data.</text>
</comment>
<name>A0A2C6LIM2_9APIC</name>
<keyword evidence="3" id="KW-0853">WD repeat</keyword>
<dbReference type="GO" id="GO:0016070">
    <property type="term" value="P:RNA metabolic process"/>
    <property type="evidence" value="ECO:0007669"/>
    <property type="project" value="UniProtKB-ARBA"/>
</dbReference>
<proteinExistence type="inferred from homology"/>
<comment type="subcellular location">
    <subcellularLocation>
        <location evidence="1">Nucleus</location>
    </subcellularLocation>
</comment>
<feature type="compositionally biased region" description="Polar residues" evidence="6">
    <location>
        <begin position="17"/>
        <end position="31"/>
    </location>
</feature>
<dbReference type="PANTHER" id="PTHR19861">
    <property type="entry name" value="WD40 REPEAT PROTEIN SWD2"/>
    <property type="match status" value="1"/>
</dbReference>
<feature type="compositionally biased region" description="Polar residues" evidence="6">
    <location>
        <begin position="569"/>
        <end position="584"/>
    </location>
</feature>
<sequence length="795" mass="84215">MAVAGQQGGGIIRPSHSHNPFQRNVQTSSSPFLRPRAPTFSCASHNRTVSASSTCSTAAPLVRTMGRVAHRSSSSDSLLSSTSHPPHPVVPRAGSGNQAGSLPSTGPSSTGIANTVLVLQSGSSVVSAGEVESRDGPTTAGGKGSDSGDSSGNCEENAVNSRGVFVKPLVLRTFRDKCSPINGVAFSPDMQYMYTSADDCSLHIYSIHRGVCTRILHANKYGVHAIKILPHSLVSQVASSSGISYSHVQHPAAAPPPGGAAGATCLCLCGTRASAPTLPSAASGHASSSHRGGGAAGEGQFPKGGTGAKAKYAEGGPSQMAGSAGASEFAVRLWNLAENRYLRSYPLNGKVCRWTGLSLNPRLHSFVCCSEDARVRLFALDKEQPLWVRCVSTSHPLAAFDSEGLVLAVYEGQGRLSFFDAKHPQDPFLQFSVSKFLRKGAGGPASLCGRQTAIGSAGSGRLSAPKNTKLREPLCSRQDASGALGPRLIGAGVRGYSFDDERPTSLQFVRGDGEVVFGTSHERLMFFDVFRGELRRILEPRRKDTLFPSAWTTNPRAQAEAAGGDRDNQGNAEVQPHTSGSSHCPTAERDPSASGESLIRQMLVTRLPHTAVFGCQGVMHETLTVEALTPCLKRQKTAHESFRCIDAPSCSRESPSRDVVVDRKEEEVAYMEKALSNCTGTRKLPEDALFHLSPLPFDPVVFPGPPESEAKSPSRVFVPGLSPCGRFVAVGCSDRYVHVFDVFANEGKGTEVGVLGRCDSDPEVVLFNSKFDVFLTAGLNVSLWKHALCKKKACA</sequence>
<evidence type="ECO:0000256" key="2">
    <source>
        <dbReference type="ARBA" id="ARBA00005616"/>
    </source>
</evidence>
<dbReference type="GO" id="GO:0003682">
    <property type="term" value="F:chromatin binding"/>
    <property type="evidence" value="ECO:0007669"/>
    <property type="project" value="TreeGrafter"/>
</dbReference>
<evidence type="ECO:0000256" key="4">
    <source>
        <dbReference type="ARBA" id="ARBA00022737"/>
    </source>
</evidence>
<feature type="compositionally biased region" description="Low complexity" evidence="6">
    <location>
        <begin position="280"/>
        <end position="290"/>
    </location>
</feature>
<dbReference type="Proteomes" id="UP000221165">
    <property type="component" value="Unassembled WGS sequence"/>
</dbReference>
<evidence type="ECO:0000256" key="6">
    <source>
        <dbReference type="SAM" id="MobiDB-lite"/>
    </source>
</evidence>
<dbReference type="SUPFAM" id="SSF50978">
    <property type="entry name" value="WD40 repeat-like"/>
    <property type="match status" value="1"/>
</dbReference>
<dbReference type="RefSeq" id="XP_067927779.1">
    <property type="nucleotide sequence ID" value="XM_068060247.1"/>
</dbReference>
<feature type="region of interest" description="Disordered" evidence="6">
    <location>
        <begin position="547"/>
        <end position="594"/>
    </location>
</feature>
<dbReference type="Gene3D" id="2.130.10.10">
    <property type="entry name" value="YVTN repeat-like/Quinoprotein amine dehydrogenase"/>
    <property type="match status" value="2"/>
</dbReference>
<evidence type="ECO:0000313" key="7">
    <source>
        <dbReference type="EMBL" id="PHJ26134.1"/>
    </source>
</evidence>
<feature type="region of interest" description="Disordered" evidence="6">
    <location>
        <begin position="126"/>
        <end position="157"/>
    </location>
</feature>
<dbReference type="EMBL" id="MIGC01000012">
    <property type="protein sequence ID" value="PHJ26134.1"/>
    <property type="molecule type" value="Genomic_DNA"/>
</dbReference>
<evidence type="ECO:0000256" key="5">
    <source>
        <dbReference type="ARBA" id="ARBA00023242"/>
    </source>
</evidence>
<feature type="compositionally biased region" description="Gly residues" evidence="6">
    <location>
        <begin position="291"/>
        <end position="301"/>
    </location>
</feature>
<dbReference type="GeneID" id="94423458"/>
<dbReference type="InterPro" id="IPR015943">
    <property type="entry name" value="WD40/YVTN_repeat-like_dom_sf"/>
</dbReference>
<feature type="region of interest" description="Disordered" evidence="6">
    <location>
        <begin position="280"/>
        <end position="301"/>
    </location>
</feature>
<accession>A0A2C6LIM2</accession>
<keyword evidence="8" id="KW-1185">Reference proteome</keyword>
<feature type="compositionally biased region" description="Gly residues" evidence="6">
    <location>
        <begin position="1"/>
        <end position="11"/>
    </location>
</feature>
<dbReference type="OrthoDB" id="27537at2759"/>
<dbReference type="InterPro" id="IPR036322">
    <property type="entry name" value="WD40_repeat_dom_sf"/>
</dbReference>
<reference evidence="7 8" key="1">
    <citation type="journal article" date="2017" name="Int. J. Parasitol.">
        <title>The genome of the protozoan parasite Cystoisospora suis and a reverse vaccinology approach to identify vaccine candidates.</title>
        <authorList>
            <person name="Palmieri N."/>
            <person name="Shrestha A."/>
            <person name="Ruttkowski B."/>
            <person name="Beck T."/>
            <person name="Vogl C."/>
            <person name="Tomley F."/>
            <person name="Blake D.P."/>
            <person name="Joachim A."/>
        </authorList>
    </citation>
    <scope>NUCLEOTIDE SEQUENCE [LARGE SCALE GENOMIC DNA]</scope>
    <source>
        <strain evidence="7 8">Wien I</strain>
    </source>
</reference>
<dbReference type="PANTHER" id="PTHR19861:SF0">
    <property type="entry name" value="WD REPEAT-CONTAINING PROTEIN 82"/>
    <property type="match status" value="1"/>
</dbReference>
<evidence type="ECO:0000313" key="8">
    <source>
        <dbReference type="Proteomes" id="UP000221165"/>
    </source>
</evidence>
<feature type="region of interest" description="Disordered" evidence="6">
    <location>
        <begin position="1"/>
        <end position="33"/>
    </location>
</feature>
<feature type="compositionally biased region" description="Low complexity" evidence="6">
    <location>
        <begin position="72"/>
        <end position="83"/>
    </location>
</feature>
<organism evidence="7 8">
    <name type="scientific">Cystoisospora suis</name>
    <dbReference type="NCBI Taxonomy" id="483139"/>
    <lineage>
        <taxon>Eukaryota</taxon>
        <taxon>Sar</taxon>
        <taxon>Alveolata</taxon>
        <taxon>Apicomplexa</taxon>
        <taxon>Conoidasida</taxon>
        <taxon>Coccidia</taxon>
        <taxon>Eucoccidiorida</taxon>
        <taxon>Eimeriorina</taxon>
        <taxon>Sarcocystidae</taxon>
        <taxon>Cystoisospora</taxon>
    </lineage>
</organism>
<dbReference type="GO" id="GO:0048188">
    <property type="term" value="C:Set1C/COMPASS complex"/>
    <property type="evidence" value="ECO:0007669"/>
    <property type="project" value="TreeGrafter"/>
</dbReference>
<dbReference type="Pfam" id="PF00400">
    <property type="entry name" value="WD40"/>
    <property type="match status" value="1"/>
</dbReference>
<dbReference type="InterPro" id="IPR001680">
    <property type="entry name" value="WD40_rpt"/>
</dbReference>
<dbReference type="VEuPathDB" id="ToxoDB:CSUI_000012"/>
<protein>
    <submittedName>
        <fullName evidence="7">Wd g-beta repeat-containing protein</fullName>
    </submittedName>
</protein>
<evidence type="ECO:0000256" key="1">
    <source>
        <dbReference type="ARBA" id="ARBA00004123"/>
    </source>
</evidence>
<keyword evidence="5" id="KW-0539">Nucleus</keyword>
<keyword evidence="4" id="KW-0677">Repeat</keyword>